<comment type="caution">
    <text evidence="2">The sequence shown here is derived from an EMBL/GenBank/DDBJ whole genome shotgun (WGS) entry which is preliminary data.</text>
</comment>
<reference evidence="2 3" key="1">
    <citation type="submission" date="2021-08" db="EMBL/GenBank/DDBJ databases">
        <title>Draft Genome Sequence of Phanerochaete sordida strain YK-624.</title>
        <authorList>
            <person name="Mori T."/>
            <person name="Dohra H."/>
            <person name="Suzuki T."/>
            <person name="Kawagishi H."/>
            <person name="Hirai H."/>
        </authorList>
    </citation>
    <scope>NUCLEOTIDE SEQUENCE [LARGE SCALE GENOMIC DNA]</scope>
    <source>
        <strain evidence="2 3">YK-624</strain>
    </source>
</reference>
<feature type="compositionally biased region" description="Basic residues" evidence="1">
    <location>
        <begin position="268"/>
        <end position="277"/>
    </location>
</feature>
<feature type="region of interest" description="Disordered" evidence="1">
    <location>
        <begin position="251"/>
        <end position="277"/>
    </location>
</feature>
<feature type="compositionally biased region" description="Basic residues" evidence="1">
    <location>
        <begin position="138"/>
        <end position="152"/>
    </location>
</feature>
<keyword evidence="3" id="KW-1185">Reference proteome</keyword>
<gene>
    <name evidence="2" type="ORF">PsYK624_023440</name>
</gene>
<name>A0A9P3G1P8_9APHY</name>
<proteinExistence type="predicted"/>
<evidence type="ECO:0000313" key="2">
    <source>
        <dbReference type="EMBL" id="GJE86264.1"/>
    </source>
</evidence>
<dbReference type="Proteomes" id="UP000703269">
    <property type="component" value="Unassembled WGS sequence"/>
</dbReference>
<accession>A0A9P3G1P8</accession>
<protein>
    <submittedName>
        <fullName evidence="2">Uncharacterized protein</fullName>
    </submittedName>
</protein>
<dbReference type="AlphaFoldDB" id="A0A9P3G1P8"/>
<sequence>MVRGLLPPLPTNAVNTTAMFSALRKTALGAIASPELDDDFTCWEDEPPTLTVNLDALYGLVSPFSRVSWGSVAASCAGTVAQAVQRYFLDDVYELVQLMADVEFSNWEDYDFSICETAAEESLSMCLSAQAGPSSSNHRPRSPVRQVVKRRRSDPELTGPLVIKNDNADIPTIIITPCPTLPRDKSCLVPFQDVSFGNRLAVPMHPVVNEAFPPLLPQPVPYVERWRFQDGHWWAVLPTLEEQLKRGMFSRPITRRRRTHQDSWTRPQRTRRAIPKQ</sequence>
<evidence type="ECO:0000313" key="3">
    <source>
        <dbReference type="Proteomes" id="UP000703269"/>
    </source>
</evidence>
<organism evidence="2 3">
    <name type="scientific">Phanerochaete sordida</name>
    <dbReference type="NCBI Taxonomy" id="48140"/>
    <lineage>
        <taxon>Eukaryota</taxon>
        <taxon>Fungi</taxon>
        <taxon>Dikarya</taxon>
        <taxon>Basidiomycota</taxon>
        <taxon>Agaricomycotina</taxon>
        <taxon>Agaricomycetes</taxon>
        <taxon>Polyporales</taxon>
        <taxon>Phanerochaetaceae</taxon>
        <taxon>Phanerochaete</taxon>
    </lineage>
</organism>
<dbReference type="EMBL" id="BPQB01000003">
    <property type="protein sequence ID" value="GJE86264.1"/>
    <property type="molecule type" value="Genomic_DNA"/>
</dbReference>
<evidence type="ECO:0000256" key="1">
    <source>
        <dbReference type="SAM" id="MobiDB-lite"/>
    </source>
</evidence>
<feature type="region of interest" description="Disordered" evidence="1">
    <location>
        <begin position="130"/>
        <end position="153"/>
    </location>
</feature>
<dbReference type="OrthoDB" id="3260913at2759"/>